<protein>
    <submittedName>
        <fullName evidence="1">Uncharacterized protein</fullName>
    </submittedName>
</protein>
<dbReference type="EMBL" id="BMAW01047794">
    <property type="protein sequence ID" value="GFS62709.1"/>
    <property type="molecule type" value="Genomic_DNA"/>
</dbReference>
<accession>A0A8X6IWI6</accession>
<comment type="caution">
    <text evidence="1">The sequence shown here is derived from an EMBL/GenBank/DDBJ whole genome shotgun (WGS) entry which is preliminary data.</text>
</comment>
<name>A0A8X6IWI6_NEPPI</name>
<proteinExistence type="predicted"/>
<organism evidence="1 2">
    <name type="scientific">Nephila pilipes</name>
    <name type="common">Giant wood spider</name>
    <name type="synonym">Nephila maculata</name>
    <dbReference type="NCBI Taxonomy" id="299642"/>
    <lineage>
        <taxon>Eukaryota</taxon>
        <taxon>Metazoa</taxon>
        <taxon>Ecdysozoa</taxon>
        <taxon>Arthropoda</taxon>
        <taxon>Chelicerata</taxon>
        <taxon>Arachnida</taxon>
        <taxon>Araneae</taxon>
        <taxon>Araneomorphae</taxon>
        <taxon>Entelegynae</taxon>
        <taxon>Araneoidea</taxon>
        <taxon>Nephilidae</taxon>
        <taxon>Nephila</taxon>
    </lineage>
</organism>
<evidence type="ECO:0000313" key="2">
    <source>
        <dbReference type="Proteomes" id="UP000887013"/>
    </source>
</evidence>
<gene>
    <name evidence="1" type="ORF">NPIL_202971</name>
</gene>
<evidence type="ECO:0000313" key="1">
    <source>
        <dbReference type="EMBL" id="GFS62709.1"/>
    </source>
</evidence>
<reference evidence="1" key="1">
    <citation type="submission" date="2020-08" db="EMBL/GenBank/DDBJ databases">
        <title>Multicomponent nature underlies the extraordinary mechanical properties of spider dragline silk.</title>
        <authorList>
            <person name="Kono N."/>
            <person name="Nakamura H."/>
            <person name="Mori M."/>
            <person name="Yoshida Y."/>
            <person name="Ohtoshi R."/>
            <person name="Malay A.D."/>
            <person name="Moran D.A.P."/>
            <person name="Tomita M."/>
            <person name="Numata K."/>
            <person name="Arakawa K."/>
        </authorList>
    </citation>
    <scope>NUCLEOTIDE SEQUENCE</scope>
</reference>
<dbReference type="AlphaFoldDB" id="A0A8X6IWI6"/>
<dbReference type="Proteomes" id="UP000887013">
    <property type="component" value="Unassembled WGS sequence"/>
</dbReference>
<sequence length="149" mass="16822">MVPAGLVPPLFCCFLWNRKWLLFGFYIFPPENYNAQKGYMKKTQPNEEMANLWSSGWAGGTLFLSNLLPLSLPSRSGWRVIPVCEWEIRRCWDEEAHLYTRRALQCGSRKPGGWGQAGHPADVGHPIEVGNYAQNCSCIPSHVVSVMVP</sequence>
<keyword evidence="2" id="KW-1185">Reference proteome</keyword>